<feature type="compositionally biased region" description="Low complexity" evidence="1">
    <location>
        <begin position="112"/>
        <end position="141"/>
    </location>
</feature>
<evidence type="ECO:0000256" key="1">
    <source>
        <dbReference type="SAM" id="MobiDB-lite"/>
    </source>
</evidence>
<name>A0ABY1LQQ3_9MICO</name>
<evidence type="ECO:0000313" key="4">
    <source>
        <dbReference type="EMBL" id="SKC72263.1"/>
    </source>
</evidence>
<protein>
    <submittedName>
        <fullName evidence="4">PQQ-like domain-containing protein</fullName>
    </submittedName>
</protein>
<dbReference type="Pfam" id="PF13360">
    <property type="entry name" value="PQQ_2"/>
    <property type="match status" value="1"/>
</dbReference>
<feature type="domain" description="Pyrrolo-quinoline quinone repeat" evidence="3">
    <location>
        <begin position="475"/>
        <end position="601"/>
    </location>
</feature>
<dbReference type="Gene3D" id="2.130.10.10">
    <property type="entry name" value="YVTN repeat-like/Quinoprotein amine dehydrogenase"/>
    <property type="match status" value="1"/>
</dbReference>
<organism evidence="4 5">
    <name type="scientific">Plantibacter cousiniae</name>
    <name type="common">nom. nud.</name>
    <dbReference type="NCBI Taxonomy" id="199709"/>
    <lineage>
        <taxon>Bacteria</taxon>
        <taxon>Bacillati</taxon>
        <taxon>Actinomycetota</taxon>
        <taxon>Actinomycetes</taxon>
        <taxon>Micrococcales</taxon>
        <taxon>Microbacteriaceae</taxon>
        <taxon>Plantibacter</taxon>
    </lineage>
</organism>
<dbReference type="SUPFAM" id="SSF50998">
    <property type="entry name" value="Quinoprotein alcohol dehydrogenase-like"/>
    <property type="match status" value="2"/>
</dbReference>
<comment type="caution">
    <text evidence="4">The sequence shown here is derived from an EMBL/GenBank/DDBJ whole genome shotgun (WGS) entry which is preliminary data.</text>
</comment>
<keyword evidence="2" id="KW-1133">Transmembrane helix</keyword>
<reference evidence="4 5" key="1">
    <citation type="submission" date="2017-02" db="EMBL/GenBank/DDBJ databases">
        <authorList>
            <person name="Varghese N."/>
            <person name="Submissions S."/>
        </authorList>
    </citation>
    <scope>NUCLEOTIDE SEQUENCE [LARGE SCALE GENOMIC DNA]</scope>
    <source>
        <strain evidence="4 5">VKM Ac-1787</strain>
    </source>
</reference>
<evidence type="ECO:0000259" key="3">
    <source>
        <dbReference type="Pfam" id="PF13360"/>
    </source>
</evidence>
<keyword evidence="2" id="KW-0812">Transmembrane</keyword>
<feature type="compositionally biased region" description="Acidic residues" evidence="1">
    <location>
        <begin position="20"/>
        <end position="38"/>
    </location>
</feature>
<evidence type="ECO:0000313" key="5">
    <source>
        <dbReference type="Proteomes" id="UP000190827"/>
    </source>
</evidence>
<dbReference type="SMART" id="SM00564">
    <property type="entry name" value="PQQ"/>
    <property type="match status" value="4"/>
</dbReference>
<evidence type="ECO:0000256" key="2">
    <source>
        <dbReference type="SAM" id="Phobius"/>
    </source>
</evidence>
<dbReference type="InterPro" id="IPR011047">
    <property type="entry name" value="Quinoprotein_ADH-like_sf"/>
</dbReference>
<feature type="transmembrane region" description="Helical" evidence="2">
    <location>
        <begin position="163"/>
        <end position="188"/>
    </location>
</feature>
<dbReference type="EMBL" id="FUZO01000003">
    <property type="protein sequence ID" value="SKC72263.1"/>
    <property type="molecule type" value="Genomic_DNA"/>
</dbReference>
<keyword evidence="2" id="KW-0472">Membrane</keyword>
<feature type="region of interest" description="Disordered" evidence="1">
    <location>
        <begin position="1"/>
        <end position="152"/>
    </location>
</feature>
<feature type="compositionally biased region" description="Basic and acidic residues" evidence="1">
    <location>
        <begin position="55"/>
        <end position="72"/>
    </location>
</feature>
<gene>
    <name evidence="4" type="ORF">SAMN06295973_3333</name>
</gene>
<dbReference type="InterPro" id="IPR018391">
    <property type="entry name" value="PQQ_b-propeller_rpt"/>
</dbReference>
<dbReference type="InterPro" id="IPR015943">
    <property type="entry name" value="WD40/YVTN_repeat-like_dom_sf"/>
</dbReference>
<sequence>MLPLRTGELSTVETLAEAEAAAEPEPADESMDEPESESADDRPMTADDGDLVETDAPHVETDAPAGEADRLPSPDVDTTEPTPPGIATSIPAIAVPTPVPDPESTNPTPSQASTLLPATAAAAEPVSATAAGEAPGEPTAPRALWHPDSLPTTVKRTPSRRRWFLLGGLALAVVAAIVAVVLIVVAAVPHRVEGLALLRDLPTKPTVGTWELAHPLDDEVPAGDELYLNGYTASPNTALLVWSTDRPLDQTALDDAPGETVVSLVNTANGHTLWDRRVTELSPEFDRFDAPVVVSPPDAAAIVLSQGDLMVAVSRRDGHVVSTSQEHSSVEGIGFADFAAPAAFVPGLEGDLLISSTTADGTGTVGRYRSTDLTDPVWEVSGDAGERATTAGDKLFYDGAVYSLDDGSTIDWQGDLSWYYQQVGGDLVAIDYSGNDTTIRGVDDRTGAERWKATGALPVVLDASGLLVVADQSGERVRRLDPRSGEVEWRSGLTSTWDGAYTVGDTIMLGDGEGGYTGVGARDGEIRYEEQDAEGSLVGYSDRTLLLTLDGTLVGIDATTGERSWSVDSAGDEYSFTAWGGSPLAVATVVAAGSGSAAVLGIGDADRD</sequence>
<keyword evidence="5" id="KW-1185">Reference proteome</keyword>
<proteinExistence type="predicted"/>
<dbReference type="InterPro" id="IPR002372">
    <property type="entry name" value="PQQ_rpt_dom"/>
</dbReference>
<accession>A0ABY1LQQ3</accession>
<dbReference type="Proteomes" id="UP000190827">
    <property type="component" value="Unassembled WGS sequence"/>
</dbReference>